<dbReference type="Proteomes" id="UP001156882">
    <property type="component" value="Unassembled WGS sequence"/>
</dbReference>
<dbReference type="Pfam" id="PF13649">
    <property type="entry name" value="Methyltransf_25"/>
    <property type="match status" value="1"/>
</dbReference>
<proteinExistence type="predicted"/>
<feature type="region of interest" description="Disordered" evidence="1">
    <location>
        <begin position="328"/>
        <end position="352"/>
    </location>
</feature>
<dbReference type="Gene3D" id="3.40.50.150">
    <property type="entry name" value="Vaccinia Virus protein VP39"/>
    <property type="match status" value="1"/>
</dbReference>
<feature type="domain" description="Methyltransferase" evidence="2">
    <location>
        <begin position="61"/>
        <end position="154"/>
    </location>
</feature>
<dbReference type="PANTHER" id="PTHR35004:SF7">
    <property type="entry name" value="INTEGRASE PROTEIN"/>
    <property type="match status" value="1"/>
</dbReference>
<dbReference type="CDD" id="cd02440">
    <property type="entry name" value="AdoMet_MTases"/>
    <property type="match status" value="1"/>
</dbReference>
<evidence type="ECO:0000256" key="1">
    <source>
        <dbReference type="SAM" id="MobiDB-lite"/>
    </source>
</evidence>
<dbReference type="PANTHER" id="PTHR35004">
    <property type="entry name" value="TRANSPOSASE RV3428C-RELATED"/>
    <property type="match status" value="1"/>
</dbReference>
<accession>A0ABQ6CPB9</accession>
<evidence type="ECO:0000313" key="3">
    <source>
        <dbReference type="EMBL" id="GLS21574.1"/>
    </source>
</evidence>
<dbReference type="InterPro" id="IPR029063">
    <property type="entry name" value="SAM-dependent_MTases_sf"/>
</dbReference>
<name>A0ABQ6CPB9_9HYPH</name>
<gene>
    <name evidence="3" type="ORF">GCM10007874_45910</name>
</gene>
<organism evidence="3 4">
    <name type="scientific">Labrys miyagiensis</name>
    <dbReference type="NCBI Taxonomy" id="346912"/>
    <lineage>
        <taxon>Bacteria</taxon>
        <taxon>Pseudomonadati</taxon>
        <taxon>Pseudomonadota</taxon>
        <taxon>Alphaproteobacteria</taxon>
        <taxon>Hyphomicrobiales</taxon>
        <taxon>Xanthobacteraceae</taxon>
        <taxon>Labrys</taxon>
    </lineage>
</organism>
<dbReference type="SUPFAM" id="SSF53335">
    <property type="entry name" value="S-adenosyl-L-methionine-dependent methyltransferases"/>
    <property type="match status" value="1"/>
</dbReference>
<sequence length="352" mass="40262">MVTEKRYEVGATVDEAAQAMFNRQLATYRKITRENLMYHREVYDILRGILIAEAPVPFRFLDVACGDASASAAMLQGTAIAHYHGIDLSALSLEIAMETLRSLPCPVELHCRDFAEALGNWAARVDIVWIGMSLHHLQSAGKRRLMEDARSALGEPGIFLIWEPTYLEGEGRVERANGTLQDRLVKEMRLAGISTMEAGNAFLPTFMEDYNKRFAKLPFNDKDLHRPLAEHDDIEDAFAWKEERTVSFNLTLQYDKVLFMLEPNEITRPLARQRVMIFDYPDGRFAIKYKGRSLPYKTFDKLQQVDQAAIVENKRLGPILAMIAEQQKQMDMSRSNKARRRRGQRTSLFKVG</sequence>
<evidence type="ECO:0000313" key="4">
    <source>
        <dbReference type="Proteomes" id="UP001156882"/>
    </source>
</evidence>
<reference evidence="4" key="1">
    <citation type="journal article" date="2019" name="Int. J. Syst. Evol. Microbiol.">
        <title>The Global Catalogue of Microorganisms (GCM) 10K type strain sequencing project: providing services to taxonomists for standard genome sequencing and annotation.</title>
        <authorList>
            <consortium name="The Broad Institute Genomics Platform"/>
            <consortium name="The Broad Institute Genome Sequencing Center for Infectious Disease"/>
            <person name="Wu L."/>
            <person name="Ma J."/>
        </authorList>
    </citation>
    <scope>NUCLEOTIDE SEQUENCE [LARGE SCALE GENOMIC DNA]</scope>
    <source>
        <strain evidence="4">NBRC 101365</strain>
    </source>
</reference>
<keyword evidence="4" id="KW-1185">Reference proteome</keyword>
<evidence type="ECO:0000259" key="2">
    <source>
        <dbReference type="Pfam" id="PF13649"/>
    </source>
</evidence>
<dbReference type="InterPro" id="IPR041698">
    <property type="entry name" value="Methyltransf_25"/>
</dbReference>
<dbReference type="EMBL" id="BSPC01000051">
    <property type="protein sequence ID" value="GLS21574.1"/>
    <property type="molecule type" value="Genomic_DNA"/>
</dbReference>
<comment type="caution">
    <text evidence="3">The sequence shown here is derived from an EMBL/GenBank/DDBJ whole genome shotgun (WGS) entry which is preliminary data.</text>
</comment>
<protein>
    <recommendedName>
        <fullName evidence="2">Methyltransferase domain-containing protein</fullName>
    </recommendedName>
</protein>